<gene>
    <name evidence="1" type="ORF">NWI01_30080</name>
</gene>
<dbReference type="RefSeq" id="WP_181410521.1">
    <property type="nucleotide sequence ID" value="NZ_BJNF01000089.1"/>
</dbReference>
<dbReference type="Proteomes" id="UP000318825">
    <property type="component" value="Unassembled WGS sequence"/>
</dbReference>
<protein>
    <submittedName>
        <fullName evidence="1">Uncharacterized protein</fullName>
    </submittedName>
</protein>
<dbReference type="AlphaFoldDB" id="A0A4Y3WIG3"/>
<comment type="caution">
    <text evidence="1">The sequence shown here is derived from an EMBL/GenBank/DDBJ whole genome shotgun (WGS) entry which is preliminary data.</text>
</comment>
<proteinExistence type="predicted"/>
<dbReference type="EMBL" id="BJNF01000089">
    <property type="protein sequence ID" value="GEC17116.1"/>
    <property type="molecule type" value="Genomic_DNA"/>
</dbReference>
<sequence>MQLMPLGTLGAVETNGAVTFGLWLPWVSATDGNRVNVKIIHEADQFLQGVCFGAGSRP</sequence>
<reference evidence="1 2" key="1">
    <citation type="submission" date="2019-06" db="EMBL/GenBank/DDBJ databases">
        <title>Whole genome shotgun sequence of Nitrobacter winogradskyi NBRC 14297.</title>
        <authorList>
            <person name="Hosoyama A."/>
            <person name="Uohara A."/>
            <person name="Ohji S."/>
            <person name="Ichikawa N."/>
        </authorList>
    </citation>
    <scope>NUCLEOTIDE SEQUENCE [LARGE SCALE GENOMIC DNA]</scope>
    <source>
        <strain evidence="1 2">NBRC 14297</strain>
    </source>
</reference>
<accession>A0A4Y3WIG3</accession>
<organism evidence="1 2">
    <name type="scientific">Nitrobacter winogradskyi</name>
    <name type="common">Nitrobacter agilis</name>
    <dbReference type="NCBI Taxonomy" id="913"/>
    <lineage>
        <taxon>Bacteria</taxon>
        <taxon>Pseudomonadati</taxon>
        <taxon>Pseudomonadota</taxon>
        <taxon>Alphaproteobacteria</taxon>
        <taxon>Hyphomicrobiales</taxon>
        <taxon>Nitrobacteraceae</taxon>
        <taxon>Nitrobacter</taxon>
    </lineage>
</organism>
<name>A0A4Y3WIG3_NITWI</name>
<evidence type="ECO:0000313" key="2">
    <source>
        <dbReference type="Proteomes" id="UP000318825"/>
    </source>
</evidence>
<evidence type="ECO:0000313" key="1">
    <source>
        <dbReference type="EMBL" id="GEC17116.1"/>
    </source>
</evidence>